<gene>
    <name evidence="5" type="ORF">J2S15_003210</name>
</gene>
<evidence type="ECO:0000313" key="5">
    <source>
        <dbReference type="EMBL" id="MDQ0362456.1"/>
    </source>
</evidence>
<keyword evidence="3" id="KW-1133">Transmembrane helix</keyword>
<comment type="caution">
    <text evidence="5">The sequence shown here is derived from an EMBL/GenBank/DDBJ whole genome shotgun (WGS) entry which is preliminary data.</text>
</comment>
<dbReference type="InterPro" id="IPR006626">
    <property type="entry name" value="PbH1"/>
</dbReference>
<dbReference type="Proteomes" id="UP001230220">
    <property type="component" value="Unassembled WGS sequence"/>
</dbReference>
<comment type="subcellular location">
    <subcellularLocation>
        <location evidence="1">Cell envelope</location>
    </subcellularLocation>
</comment>
<feature type="transmembrane region" description="Helical" evidence="3">
    <location>
        <begin position="1002"/>
        <end position="1021"/>
    </location>
</feature>
<dbReference type="Gene3D" id="2.160.20.10">
    <property type="entry name" value="Single-stranded right-handed beta-helix, Pectin lyase-like"/>
    <property type="match status" value="1"/>
</dbReference>
<dbReference type="SUPFAM" id="SSF51126">
    <property type="entry name" value="Pectin lyase-like"/>
    <property type="match status" value="2"/>
</dbReference>
<dbReference type="EMBL" id="JAUSUR010000006">
    <property type="protein sequence ID" value="MDQ0362456.1"/>
    <property type="molecule type" value="Genomic_DNA"/>
</dbReference>
<dbReference type="InterPro" id="IPR011050">
    <property type="entry name" value="Pectin_lyase_fold/virulence"/>
</dbReference>
<evidence type="ECO:0000313" key="6">
    <source>
        <dbReference type="Proteomes" id="UP001230220"/>
    </source>
</evidence>
<dbReference type="SMART" id="SM00710">
    <property type="entry name" value="PbH1"/>
    <property type="match status" value="9"/>
</dbReference>
<reference evidence="5 6" key="1">
    <citation type="submission" date="2023-07" db="EMBL/GenBank/DDBJ databases">
        <title>Genomic Encyclopedia of Type Strains, Phase IV (KMG-IV): sequencing the most valuable type-strain genomes for metagenomic binning, comparative biology and taxonomic classification.</title>
        <authorList>
            <person name="Goeker M."/>
        </authorList>
    </citation>
    <scope>NUCLEOTIDE SEQUENCE [LARGE SCALE GENOMIC DNA]</scope>
    <source>
        <strain evidence="5 6">DSM 16784</strain>
    </source>
</reference>
<protein>
    <submittedName>
        <fullName evidence="5">Repeat protein (TIGR02543 family)</fullName>
    </submittedName>
</protein>
<accession>A0ABU0E6K9</accession>
<name>A0ABU0E6K9_9FIRM</name>
<dbReference type="InterPro" id="IPR039448">
    <property type="entry name" value="Beta_helix"/>
</dbReference>
<feature type="region of interest" description="Disordered" evidence="2">
    <location>
        <begin position="968"/>
        <end position="996"/>
    </location>
</feature>
<proteinExistence type="predicted"/>
<organism evidence="5 6">
    <name type="scientific">Breznakia pachnodae</name>
    <dbReference type="NCBI Taxonomy" id="265178"/>
    <lineage>
        <taxon>Bacteria</taxon>
        <taxon>Bacillati</taxon>
        <taxon>Bacillota</taxon>
        <taxon>Erysipelotrichia</taxon>
        <taxon>Erysipelotrichales</taxon>
        <taxon>Erysipelotrichaceae</taxon>
        <taxon>Breznakia</taxon>
    </lineage>
</organism>
<evidence type="ECO:0000256" key="2">
    <source>
        <dbReference type="SAM" id="MobiDB-lite"/>
    </source>
</evidence>
<dbReference type="InterPro" id="IPR012334">
    <property type="entry name" value="Pectin_lyas_fold"/>
</dbReference>
<dbReference type="InterPro" id="IPR042229">
    <property type="entry name" value="Listeria/Bacterioides_rpt_sf"/>
</dbReference>
<dbReference type="RefSeq" id="WP_307410084.1">
    <property type="nucleotide sequence ID" value="NZ_JAUSUR010000006.1"/>
</dbReference>
<keyword evidence="3" id="KW-0812">Transmembrane</keyword>
<dbReference type="Pfam" id="PF13229">
    <property type="entry name" value="Beta_helix"/>
    <property type="match status" value="1"/>
</dbReference>
<keyword evidence="3" id="KW-0472">Membrane</keyword>
<evidence type="ECO:0000259" key="4">
    <source>
        <dbReference type="Pfam" id="PF13229"/>
    </source>
</evidence>
<keyword evidence="6" id="KW-1185">Reference proteome</keyword>
<feature type="domain" description="Right handed beta helix" evidence="4">
    <location>
        <begin position="178"/>
        <end position="319"/>
    </location>
</feature>
<dbReference type="NCBIfam" id="TIGR02543">
    <property type="entry name" value="List_Bact_rpt"/>
    <property type="match status" value="3"/>
</dbReference>
<dbReference type="Gene3D" id="2.60.40.4270">
    <property type="entry name" value="Listeria-Bacteroides repeat domain"/>
    <property type="match status" value="3"/>
</dbReference>
<evidence type="ECO:0000256" key="3">
    <source>
        <dbReference type="SAM" id="Phobius"/>
    </source>
</evidence>
<feature type="compositionally biased region" description="Pro residues" evidence="2">
    <location>
        <begin position="970"/>
        <end position="983"/>
    </location>
</feature>
<sequence length="1030" mass="112059">MKKGKKILCLAFAFVMLFGVIHTSIYANELEEAKGEDEVVEELQEEEKIEEIEDLEETEEIILDDSIETEEVESEEILEDVVEDVTDAETTTEPKKLSMRALVDVSSISGFSDTFDAASNNDELLFTQTFINELLTTTTGVTLTTQPDDNRSIIIDGKNQTLEGSAALGTTLFKLTHNGSGTITFRNMTIKNLPKTAIEISGTGNVTFENVTFDTVKESSLRNKSTGTLTVDSCNFLSGLGPMLYDETTTSHIVNISNTYFYNSNTNGQYGIGGGVQISSNAVAVIENSTFENNNLATGMGGAIATRHDGANINLTVKNSYFLNNSTTNNVGGAIGIYHLRGGDVQILDSVFEGNKANGNNNLSDGGAIAIKNNDASYTGNITIAGCNFTGNIAADNGGAMLIEATNDGVTVANVYNNTFVQNVANAVGSPTAVGGAIQTYGAPTSTISHNTFYQNKNATSYGGGAIGISGATNAVNSAKVANNIFVDNTSTGASSIQQNVATKVTVTANVGNNGNVGYDNGQKFIPDDDTRNALVVLENIFVDFYKAGDTMPSYASVGDAKPITFGSAGAAGHTQVNSAYIPSPRIDEMLRTNDPRTITGVLEDVRGYPRESLTPENPYYPNAGSVEIYWTKFDPGTGAWSSRFNVETEGGIESLAYPGQFYKINNPPTFTSSGDPIYDVNKTFTRNTLTGPTDYGFVGWQNDKLISDLKDVNADYTCRKQTYVAQWRLDEFHLDFDLMGGSPKENCDDHFITQIILKNVNGNLGTVPASEPQKDGFVFDGWYEDDTYAGSEWDFDTDTVTKDVTLYAKWRAEETYTLDFDMQGHGTQVPQQIVAENKTPTKPADPSEAGYAFKGWYTDTTFTTEYDFTKVITKNTTVYAKWEIVIQPEKEYYTLSFDMQGYGEQVADQTVLENTAGTKPADPREDGYKFEGWYTDTLFIVEYDFTTPLTEDVIVYAKWTKETIKKPSVIPPTPSKPTPPTSTTPQVTKPASPSTGDTTNIVNLLVMLGFAMAVIGVYGYHKKYHKTNN</sequence>
<dbReference type="InterPro" id="IPR013378">
    <property type="entry name" value="InlB-like_B-rpt"/>
</dbReference>
<dbReference type="Pfam" id="PF09479">
    <property type="entry name" value="Flg_new"/>
    <property type="match status" value="3"/>
</dbReference>
<evidence type="ECO:0000256" key="1">
    <source>
        <dbReference type="ARBA" id="ARBA00004196"/>
    </source>
</evidence>